<sequence>MTTQRAFSRGNEGDNVNQGAPLQASIDPLTEQVTNAEFRDAFQVLAQAVTSQANREVVFLVNPNLDTTAYGVRNLTRRNPSEGRSRKLERVRTKDSNSRYDGYGCPRFRQSPSGSGVNAPKQNRFYALQTHGEQQVSPDVDIDVSKVFQHDVYALLDPKATLSFVMPFVDIRFDVLSDVLLEPFSVSTPVGDSNMARRVYRRYPISLAHKVTLVDLVELDMLDIDVILVKKMISKGCIYHLVRVMDVDSKIPTLDSVPIVNEFLETFLDYLPGIPPERKINFGIDLLPDTQPIYVPLYRMALAELKECKEKLKDWIRVSSY</sequence>
<dbReference type="PANTHER" id="PTHR15503:SF45">
    <property type="entry name" value="RNA-DIRECTED DNA POLYMERASE HOMOLOG"/>
    <property type="match status" value="1"/>
</dbReference>
<dbReference type="PANTHER" id="PTHR15503">
    <property type="entry name" value="LDOC1 RELATED"/>
    <property type="match status" value="1"/>
</dbReference>
<keyword evidence="3" id="KW-1185">Reference proteome</keyword>
<evidence type="ECO:0000313" key="3">
    <source>
        <dbReference type="Proteomes" id="UP001234989"/>
    </source>
</evidence>
<protein>
    <recommendedName>
        <fullName evidence="4">Gag-pol polyprotein</fullName>
    </recommendedName>
</protein>
<reference evidence="2" key="1">
    <citation type="submission" date="2023-08" db="EMBL/GenBank/DDBJ databases">
        <title>A de novo genome assembly of Solanum verrucosum Schlechtendal, a Mexican diploid species geographically isolated from the other diploid A-genome species in potato relatives.</title>
        <authorList>
            <person name="Hosaka K."/>
        </authorList>
    </citation>
    <scope>NUCLEOTIDE SEQUENCE</scope>
    <source>
        <tissue evidence="2">Young leaves</tissue>
    </source>
</reference>
<dbReference type="EMBL" id="CP133619">
    <property type="protein sequence ID" value="WMV41749.1"/>
    <property type="molecule type" value="Genomic_DNA"/>
</dbReference>
<name>A0AAF0ZM08_SOLVR</name>
<organism evidence="2 3">
    <name type="scientific">Solanum verrucosum</name>
    <dbReference type="NCBI Taxonomy" id="315347"/>
    <lineage>
        <taxon>Eukaryota</taxon>
        <taxon>Viridiplantae</taxon>
        <taxon>Streptophyta</taxon>
        <taxon>Embryophyta</taxon>
        <taxon>Tracheophyta</taxon>
        <taxon>Spermatophyta</taxon>
        <taxon>Magnoliopsida</taxon>
        <taxon>eudicotyledons</taxon>
        <taxon>Gunneridae</taxon>
        <taxon>Pentapetalae</taxon>
        <taxon>asterids</taxon>
        <taxon>lamiids</taxon>
        <taxon>Solanales</taxon>
        <taxon>Solanaceae</taxon>
        <taxon>Solanoideae</taxon>
        <taxon>Solaneae</taxon>
        <taxon>Solanum</taxon>
    </lineage>
</organism>
<proteinExistence type="predicted"/>
<feature type="compositionally biased region" description="Basic and acidic residues" evidence="1">
    <location>
        <begin position="79"/>
        <end position="98"/>
    </location>
</feature>
<dbReference type="CDD" id="cd00303">
    <property type="entry name" value="retropepsin_like"/>
    <property type="match status" value="1"/>
</dbReference>
<evidence type="ECO:0000313" key="2">
    <source>
        <dbReference type="EMBL" id="WMV41749.1"/>
    </source>
</evidence>
<evidence type="ECO:0000256" key="1">
    <source>
        <dbReference type="SAM" id="MobiDB-lite"/>
    </source>
</evidence>
<dbReference type="InterPro" id="IPR032567">
    <property type="entry name" value="RTL1-rel"/>
</dbReference>
<dbReference type="Pfam" id="PF08284">
    <property type="entry name" value="RVP_2"/>
    <property type="match status" value="1"/>
</dbReference>
<evidence type="ECO:0008006" key="4">
    <source>
        <dbReference type="Google" id="ProtNLM"/>
    </source>
</evidence>
<feature type="region of interest" description="Disordered" evidence="1">
    <location>
        <begin position="1"/>
        <end position="21"/>
    </location>
</feature>
<accession>A0AAF0ZM08</accession>
<gene>
    <name evidence="2" type="ORF">MTR67_035134</name>
</gene>
<dbReference type="Proteomes" id="UP001234989">
    <property type="component" value="Chromosome 8"/>
</dbReference>
<feature type="region of interest" description="Disordered" evidence="1">
    <location>
        <begin position="76"/>
        <end position="117"/>
    </location>
</feature>
<dbReference type="AlphaFoldDB" id="A0AAF0ZM08"/>